<reference evidence="1" key="1">
    <citation type="journal article" date="2017" name="Parasit. Vectors">
        <title>Sialotranscriptomics of Rhipicephalus zambeziensis reveals intricate expression profiles of secretory proteins and suggests tight temporal transcriptional regulation during blood-feeding.</title>
        <authorList>
            <person name="de Castro M.H."/>
            <person name="de Klerk D."/>
            <person name="Pienaar R."/>
            <person name="Rees D.J.G."/>
            <person name="Mans B.J."/>
        </authorList>
    </citation>
    <scope>NUCLEOTIDE SEQUENCE</scope>
    <source>
        <tissue evidence="1">Salivary glands</tissue>
    </source>
</reference>
<dbReference type="AlphaFoldDB" id="A0A224YI36"/>
<organism evidence="1">
    <name type="scientific">Rhipicephalus zambeziensis</name>
    <dbReference type="NCBI Taxonomy" id="60191"/>
    <lineage>
        <taxon>Eukaryota</taxon>
        <taxon>Metazoa</taxon>
        <taxon>Ecdysozoa</taxon>
        <taxon>Arthropoda</taxon>
        <taxon>Chelicerata</taxon>
        <taxon>Arachnida</taxon>
        <taxon>Acari</taxon>
        <taxon>Parasitiformes</taxon>
        <taxon>Ixodida</taxon>
        <taxon>Ixodoidea</taxon>
        <taxon>Ixodidae</taxon>
        <taxon>Rhipicephalinae</taxon>
        <taxon>Rhipicephalus</taxon>
        <taxon>Rhipicephalus</taxon>
    </lineage>
</organism>
<protein>
    <submittedName>
        <fullName evidence="1">Uncharacterized protein</fullName>
    </submittedName>
</protein>
<name>A0A224YI36_9ACAR</name>
<accession>A0A224YI36</accession>
<sequence>MCSCLTCYFSFFRIAQCSLLTFSFFHAGNWTFTHLLSSVTLVLQQATTAVVHRTMKGSNEMWHREMTSDLDKRSDRNIRNGRLLTSPPSREHRLFENDAYKYAFEGLFVYSHISIHSPVPGFFANYAAARSHRNLSLIEASLKNLHSSGHRFLFGRRRLPLSKH</sequence>
<evidence type="ECO:0000313" key="1">
    <source>
        <dbReference type="EMBL" id="MAA13450.1"/>
    </source>
</evidence>
<dbReference type="EMBL" id="GFPF01002304">
    <property type="protein sequence ID" value="MAA13450.1"/>
    <property type="molecule type" value="Transcribed_RNA"/>
</dbReference>
<proteinExistence type="predicted"/>